<dbReference type="PANTHER" id="PTHR36450:SF1">
    <property type="entry name" value="THIOREDOXIN"/>
    <property type="match status" value="1"/>
</dbReference>
<dbReference type="EMBL" id="CP000477">
    <property type="protein sequence ID" value="ABK14481.1"/>
    <property type="molecule type" value="Genomic_DNA"/>
</dbReference>
<name>A0B707_METTP</name>
<dbReference type="PIRSF" id="PIRSF037031">
    <property type="entry name" value="Redox_disulphide_2"/>
    <property type="match status" value="1"/>
</dbReference>
<dbReference type="InterPro" id="IPR005243">
    <property type="entry name" value="THIRX-like_proc"/>
</dbReference>
<dbReference type="KEGG" id="mtp:Mthe_0691"/>
<dbReference type="Pfam" id="PF13192">
    <property type="entry name" value="Thioredoxin_3"/>
    <property type="match status" value="1"/>
</dbReference>
<reference evidence="7 8" key="1">
    <citation type="submission" date="2006-10" db="EMBL/GenBank/DDBJ databases">
        <title>Complete sequence of Methanosaeta thermophila PT.</title>
        <authorList>
            <consortium name="US DOE Joint Genome Institute"/>
            <person name="Copeland A."/>
            <person name="Lucas S."/>
            <person name="Lapidus A."/>
            <person name="Barry K."/>
            <person name="Detter J.C."/>
            <person name="Glavina del Rio T."/>
            <person name="Hammon N."/>
            <person name="Israni S."/>
            <person name="Pitluck S."/>
            <person name="Chain P."/>
            <person name="Malfatti S."/>
            <person name="Shin M."/>
            <person name="Vergez L."/>
            <person name="Schmutz J."/>
            <person name="Larimer F."/>
            <person name="Land M."/>
            <person name="Hauser L."/>
            <person name="Kyrpides N."/>
            <person name="Kim E."/>
            <person name="Smith K.S."/>
            <person name="Ingram-Smith C."/>
            <person name="Richardson P."/>
        </authorList>
    </citation>
    <scope>NUCLEOTIDE SEQUENCE [LARGE SCALE GENOMIC DNA]</scope>
    <source>
        <strain evidence="8">DSM 6194 / JCM 14653 / NBRC 101360 / PT</strain>
    </source>
</reference>
<keyword evidence="3" id="KW-0813">Transport</keyword>
<proteinExistence type="inferred from homology"/>
<comment type="function">
    <text evidence="3">Does not function as a glutathione-disulfide oxidoreductase in the presence of glutathione and glutathione reductase. Has low thioredoxin activity in vitro.</text>
</comment>
<evidence type="ECO:0000256" key="5">
    <source>
        <dbReference type="PIRSR" id="PIRSR037031-51"/>
    </source>
</evidence>
<dbReference type="Proteomes" id="UP000000674">
    <property type="component" value="Chromosome"/>
</dbReference>
<keyword evidence="2 3" id="KW-0249">Electron transport</keyword>
<dbReference type="AlphaFoldDB" id="A0B707"/>
<dbReference type="STRING" id="349307.Mthe_0691"/>
<evidence type="ECO:0000256" key="2">
    <source>
        <dbReference type="ARBA" id="ARBA00022982"/>
    </source>
</evidence>
<dbReference type="PANTHER" id="PTHR36450">
    <property type="entry name" value="THIOREDOXIN"/>
    <property type="match status" value="1"/>
</dbReference>
<feature type="domain" description="Thioredoxin-like fold" evidence="6">
    <location>
        <begin position="1"/>
        <end position="76"/>
    </location>
</feature>
<evidence type="ECO:0000256" key="4">
    <source>
        <dbReference type="PIRSR" id="PIRSR037031-50"/>
    </source>
</evidence>
<accession>A0B707</accession>
<dbReference type="NCBIfam" id="TIGR00412">
    <property type="entry name" value="redox_disulf_2"/>
    <property type="match status" value="1"/>
</dbReference>
<gene>
    <name evidence="7" type="ordered locus">Mthe_0691</name>
</gene>
<dbReference type="InterPro" id="IPR036249">
    <property type="entry name" value="Thioredoxin-like_sf"/>
</dbReference>
<comment type="similarity">
    <text evidence="1 3">Belongs to the glutaredoxin family.</text>
</comment>
<keyword evidence="8" id="KW-1185">Reference proteome</keyword>
<evidence type="ECO:0000256" key="1">
    <source>
        <dbReference type="ARBA" id="ARBA00007787"/>
    </source>
</evidence>
<keyword evidence="3 5" id="KW-0676">Redox-active center</keyword>
<sequence length="77" mass="8236">MKIEVLGTGCAKCKGLENNVRQAVKEMGIDAEIVKVDSIMEIMDRGVMMTPALCIDGETVAVGRVLSVEEIKGLLKG</sequence>
<feature type="active site" description="Nucleophile" evidence="4">
    <location>
        <position position="10"/>
    </location>
</feature>
<organism evidence="7 8">
    <name type="scientific">Methanothrix thermoacetophila (strain DSM 6194 / JCM 14653 / NBRC 101360 / PT)</name>
    <name type="common">Methanosaeta thermophila</name>
    <dbReference type="NCBI Taxonomy" id="349307"/>
    <lineage>
        <taxon>Archaea</taxon>
        <taxon>Methanobacteriati</taxon>
        <taxon>Methanobacteriota</taxon>
        <taxon>Stenosarchaea group</taxon>
        <taxon>Methanomicrobia</taxon>
        <taxon>Methanotrichales</taxon>
        <taxon>Methanotrichaceae</taxon>
        <taxon>Methanothrix</taxon>
    </lineage>
</organism>
<evidence type="ECO:0000313" key="8">
    <source>
        <dbReference type="Proteomes" id="UP000000674"/>
    </source>
</evidence>
<evidence type="ECO:0000313" key="7">
    <source>
        <dbReference type="EMBL" id="ABK14481.1"/>
    </source>
</evidence>
<dbReference type="GeneID" id="4463464"/>
<dbReference type="InterPro" id="IPR012336">
    <property type="entry name" value="Thioredoxin-like_fold"/>
</dbReference>
<evidence type="ECO:0000259" key="6">
    <source>
        <dbReference type="Pfam" id="PF13192"/>
    </source>
</evidence>
<dbReference type="RefSeq" id="WP_011695877.1">
    <property type="nucleotide sequence ID" value="NC_008553.1"/>
</dbReference>
<dbReference type="Gene3D" id="3.40.30.10">
    <property type="entry name" value="Glutaredoxin"/>
    <property type="match status" value="1"/>
</dbReference>
<feature type="disulfide bond" description="Redox-active" evidence="5">
    <location>
        <begin position="10"/>
        <end position="13"/>
    </location>
</feature>
<dbReference type="HOGENOM" id="CLU_090389_18_2_2"/>
<feature type="active site" description="Nucleophile" evidence="4">
    <location>
        <position position="13"/>
    </location>
</feature>
<protein>
    <recommendedName>
        <fullName evidence="3">Thioredoxin</fullName>
    </recommendedName>
</protein>
<keyword evidence="5" id="KW-1015">Disulfide bond</keyword>
<dbReference type="SUPFAM" id="SSF52833">
    <property type="entry name" value="Thioredoxin-like"/>
    <property type="match status" value="1"/>
</dbReference>
<evidence type="ECO:0000256" key="3">
    <source>
        <dbReference type="PIRNR" id="PIRNR037031"/>
    </source>
</evidence>